<feature type="signal peptide" evidence="2">
    <location>
        <begin position="1"/>
        <end position="28"/>
    </location>
</feature>
<accession>A0A8J3BR80</accession>
<dbReference type="PANTHER" id="PTHR21666:SF270">
    <property type="entry name" value="MUREIN HYDROLASE ACTIVATOR ENVC"/>
    <property type="match status" value="1"/>
</dbReference>
<dbReference type="PROSITE" id="PS51257">
    <property type="entry name" value="PROKAR_LIPOPROTEIN"/>
    <property type="match status" value="1"/>
</dbReference>
<dbReference type="CDD" id="cd12797">
    <property type="entry name" value="M23_peptidase"/>
    <property type="match status" value="1"/>
</dbReference>
<dbReference type="InterPro" id="IPR011055">
    <property type="entry name" value="Dup_hybrid_motif"/>
</dbReference>
<dbReference type="RefSeq" id="WP_189116017.1">
    <property type="nucleotide sequence ID" value="NZ_BMQC01000029.1"/>
</dbReference>
<evidence type="ECO:0000256" key="2">
    <source>
        <dbReference type="SAM" id="SignalP"/>
    </source>
</evidence>
<gene>
    <name evidence="4" type="ORF">GCM10010124_41040</name>
</gene>
<dbReference type="AlphaFoldDB" id="A0A8J3BR80"/>
<feature type="compositionally biased region" description="Pro residues" evidence="1">
    <location>
        <begin position="33"/>
        <end position="49"/>
    </location>
</feature>
<reference evidence="4" key="2">
    <citation type="submission" date="2020-09" db="EMBL/GenBank/DDBJ databases">
        <authorList>
            <person name="Sun Q."/>
            <person name="Ohkuma M."/>
        </authorList>
    </citation>
    <scope>NUCLEOTIDE SEQUENCE</scope>
    <source>
        <strain evidence="4">JCM 3091</strain>
    </source>
</reference>
<comment type="caution">
    <text evidence="4">The sequence shown here is derived from an EMBL/GenBank/DDBJ whole genome shotgun (WGS) entry which is preliminary data.</text>
</comment>
<dbReference type="SUPFAM" id="SSF51261">
    <property type="entry name" value="Duplicated hybrid motif"/>
    <property type="match status" value="1"/>
</dbReference>
<dbReference type="Pfam" id="PF01551">
    <property type="entry name" value="Peptidase_M23"/>
    <property type="match status" value="1"/>
</dbReference>
<dbReference type="EMBL" id="BMQC01000029">
    <property type="protein sequence ID" value="GGK43966.1"/>
    <property type="molecule type" value="Genomic_DNA"/>
</dbReference>
<dbReference type="Proteomes" id="UP000662200">
    <property type="component" value="Unassembled WGS sequence"/>
</dbReference>
<organism evidence="4 5">
    <name type="scientific">Pilimelia terevasa</name>
    <dbReference type="NCBI Taxonomy" id="53372"/>
    <lineage>
        <taxon>Bacteria</taxon>
        <taxon>Bacillati</taxon>
        <taxon>Actinomycetota</taxon>
        <taxon>Actinomycetes</taxon>
        <taxon>Micromonosporales</taxon>
        <taxon>Micromonosporaceae</taxon>
        <taxon>Pilimelia</taxon>
    </lineage>
</organism>
<dbReference type="InterPro" id="IPR016047">
    <property type="entry name" value="M23ase_b-sheet_dom"/>
</dbReference>
<name>A0A8J3BR80_9ACTN</name>
<sequence>MPVHRTLAAAAGAAALALSLAAAGGCRARPAAGPGPSPAAPAPSSPAPGAPAAAAARTPAGGGAAAYRYVFPVGGRATYARTHHDYPAADIMAPCGAAALSPVDGTVLEVSRVDRYRPSVDDGATRGGLSVAIRGADGVRYYGSHYRRVDAAVVAGRPVRAGQRIADVGDTGLAGACHVHFGLSPACAGTGDWWVRRGVLWPAGYLDAWRRGEPRSPAAAVRAWQSAHGCPARPRDLPATPPAGR</sequence>
<evidence type="ECO:0000259" key="3">
    <source>
        <dbReference type="Pfam" id="PF01551"/>
    </source>
</evidence>
<evidence type="ECO:0000313" key="4">
    <source>
        <dbReference type="EMBL" id="GGK43966.1"/>
    </source>
</evidence>
<feature type="region of interest" description="Disordered" evidence="1">
    <location>
        <begin position="29"/>
        <end position="55"/>
    </location>
</feature>
<proteinExistence type="predicted"/>
<feature type="chain" id="PRO_5039190112" description="M23ase beta-sheet core domain-containing protein" evidence="2">
    <location>
        <begin position="29"/>
        <end position="245"/>
    </location>
</feature>
<keyword evidence="2" id="KW-0732">Signal</keyword>
<dbReference type="PANTHER" id="PTHR21666">
    <property type="entry name" value="PEPTIDASE-RELATED"/>
    <property type="match status" value="1"/>
</dbReference>
<dbReference type="Gene3D" id="2.70.70.10">
    <property type="entry name" value="Glucose Permease (Domain IIA)"/>
    <property type="match status" value="1"/>
</dbReference>
<evidence type="ECO:0000313" key="5">
    <source>
        <dbReference type="Proteomes" id="UP000662200"/>
    </source>
</evidence>
<dbReference type="InterPro" id="IPR050570">
    <property type="entry name" value="Cell_wall_metabolism_enzyme"/>
</dbReference>
<keyword evidence="5" id="KW-1185">Reference proteome</keyword>
<dbReference type="GO" id="GO:0004222">
    <property type="term" value="F:metalloendopeptidase activity"/>
    <property type="evidence" value="ECO:0007669"/>
    <property type="project" value="TreeGrafter"/>
</dbReference>
<protein>
    <recommendedName>
        <fullName evidence="3">M23ase beta-sheet core domain-containing protein</fullName>
    </recommendedName>
</protein>
<reference evidence="4" key="1">
    <citation type="journal article" date="2014" name="Int. J. Syst. Evol. Microbiol.">
        <title>Complete genome sequence of Corynebacterium casei LMG S-19264T (=DSM 44701T), isolated from a smear-ripened cheese.</title>
        <authorList>
            <consortium name="US DOE Joint Genome Institute (JGI-PGF)"/>
            <person name="Walter F."/>
            <person name="Albersmeier A."/>
            <person name="Kalinowski J."/>
            <person name="Ruckert C."/>
        </authorList>
    </citation>
    <scope>NUCLEOTIDE SEQUENCE</scope>
    <source>
        <strain evidence="4">JCM 3091</strain>
    </source>
</reference>
<feature type="domain" description="M23ase beta-sheet core" evidence="3">
    <location>
        <begin position="89"/>
        <end position="183"/>
    </location>
</feature>
<evidence type="ECO:0000256" key="1">
    <source>
        <dbReference type="SAM" id="MobiDB-lite"/>
    </source>
</evidence>